<dbReference type="AlphaFoldDB" id="A0A087TKR1"/>
<keyword evidence="2" id="KW-1185">Reference proteome</keyword>
<evidence type="ECO:0000313" key="2">
    <source>
        <dbReference type="Proteomes" id="UP000054359"/>
    </source>
</evidence>
<feature type="non-terminal residue" evidence="1">
    <location>
        <position position="117"/>
    </location>
</feature>
<dbReference type="Proteomes" id="UP000054359">
    <property type="component" value="Unassembled WGS sequence"/>
</dbReference>
<organism evidence="1 2">
    <name type="scientific">Stegodyphus mimosarum</name>
    <name type="common">African social velvet spider</name>
    <dbReference type="NCBI Taxonomy" id="407821"/>
    <lineage>
        <taxon>Eukaryota</taxon>
        <taxon>Metazoa</taxon>
        <taxon>Ecdysozoa</taxon>
        <taxon>Arthropoda</taxon>
        <taxon>Chelicerata</taxon>
        <taxon>Arachnida</taxon>
        <taxon>Araneae</taxon>
        <taxon>Araneomorphae</taxon>
        <taxon>Entelegynae</taxon>
        <taxon>Eresoidea</taxon>
        <taxon>Eresidae</taxon>
        <taxon>Stegodyphus</taxon>
    </lineage>
</organism>
<dbReference type="OrthoDB" id="10313361at2759"/>
<proteinExistence type="predicted"/>
<protein>
    <submittedName>
        <fullName evidence="1">Uncharacterized protein</fullName>
    </submittedName>
</protein>
<reference evidence="1 2" key="1">
    <citation type="submission" date="2013-11" db="EMBL/GenBank/DDBJ databases">
        <title>Genome sequencing of Stegodyphus mimosarum.</title>
        <authorList>
            <person name="Bechsgaard J."/>
        </authorList>
    </citation>
    <scope>NUCLEOTIDE SEQUENCE [LARGE SCALE GENOMIC DNA]</scope>
</reference>
<name>A0A087TKR1_STEMI</name>
<sequence length="117" mass="12960">MFQGGITERRNKYYSKEQYNSDERRNNSSLNAQNMIFPYIGPPGSGPGLLGNRPGAGKTEYLIALEHYAAGLKRALTIITELKNKKNKDVDVELECDSVCSIESELKNKSDDSASSL</sequence>
<gene>
    <name evidence="1" type="ORF">X975_14541</name>
</gene>
<accession>A0A087TKR1</accession>
<evidence type="ECO:0000313" key="1">
    <source>
        <dbReference type="EMBL" id="KFM65700.1"/>
    </source>
</evidence>
<dbReference type="OMA" id="MFLRNET"/>
<dbReference type="EMBL" id="KK115673">
    <property type="protein sequence ID" value="KFM65700.1"/>
    <property type="molecule type" value="Genomic_DNA"/>
</dbReference>